<dbReference type="AlphaFoldDB" id="A0A7J7LCG8"/>
<evidence type="ECO:0000313" key="1">
    <source>
        <dbReference type="EMBL" id="KAF6140278.1"/>
    </source>
</evidence>
<dbReference type="Proteomes" id="UP000541444">
    <property type="component" value="Unassembled WGS sequence"/>
</dbReference>
<evidence type="ECO:0000313" key="2">
    <source>
        <dbReference type="Proteomes" id="UP000541444"/>
    </source>
</evidence>
<dbReference type="GO" id="GO:0006508">
    <property type="term" value="P:proteolysis"/>
    <property type="evidence" value="ECO:0007669"/>
    <property type="project" value="InterPro"/>
</dbReference>
<dbReference type="OrthoDB" id="153872at2759"/>
<comment type="caution">
    <text evidence="1">The sequence shown here is derived from an EMBL/GenBank/DDBJ whole genome shotgun (WGS) entry which is preliminary data.</text>
</comment>
<protein>
    <submittedName>
        <fullName evidence="1">Uncharacterized protein</fullName>
    </submittedName>
</protein>
<name>A0A7J7LCG8_9MAGN</name>
<dbReference type="GO" id="GO:0004252">
    <property type="term" value="F:serine-type endopeptidase activity"/>
    <property type="evidence" value="ECO:0007669"/>
    <property type="project" value="InterPro"/>
</dbReference>
<dbReference type="EMBL" id="JACGCM010002394">
    <property type="protein sequence ID" value="KAF6140278.1"/>
    <property type="molecule type" value="Genomic_DNA"/>
</dbReference>
<dbReference type="Gene3D" id="3.40.50.200">
    <property type="entry name" value="Peptidase S8/S53 domain"/>
    <property type="match status" value="1"/>
</dbReference>
<gene>
    <name evidence="1" type="ORF">GIB67_000326</name>
</gene>
<proteinExistence type="predicted"/>
<keyword evidence="2" id="KW-1185">Reference proteome</keyword>
<reference evidence="1 2" key="1">
    <citation type="journal article" date="2020" name="IScience">
        <title>Genome Sequencing of the Endangered Kingdonia uniflora (Circaeasteraceae, Ranunculales) Reveals Potential Mechanisms of Evolutionary Specialization.</title>
        <authorList>
            <person name="Sun Y."/>
            <person name="Deng T."/>
            <person name="Zhang A."/>
            <person name="Moore M.J."/>
            <person name="Landis J.B."/>
            <person name="Lin N."/>
            <person name="Zhang H."/>
            <person name="Zhang X."/>
            <person name="Huang J."/>
            <person name="Zhang X."/>
            <person name="Sun H."/>
            <person name="Wang H."/>
        </authorList>
    </citation>
    <scope>NUCLEOTIDE SEQUENCE [LARGE SCALE GENOMIC DNA]</scope>
    <source>
        <strain evidence="1">TB1705</strain>
        <tissue evidence="1">Leaf</tissue>
    </source>
</reference>
<sequence>MIKQKFIVPDEARMVALMTIRKDWREHKFQKREVIDIEDDLEQALANYPEDVPYDQWEVVAEQCTTSEYKNQINASEVNLTVLFGPERSGRVKVMGFGISSMVYNIVQHSTVFLTLPMEGYSLPVPSPDKGGGKKIKIHGIGYLEENNYCNNEQFSVSGKIPSVKLSLKRGVQFMFDCVSDLTTSPDNYRCILADDMGPDGLTDNKIHGLELVEELRAKRADKQSTFLLDAFNKYRTSLPQPLLNPPPLAPLPVLAPPDLRTQEMIIGKLKKAKDLGQLWATDYSTGTLAIGAFHAMQKGILTSNVAGNSGPYLGSVCNIAS</sequence>
<dbReference type="InterPro" id="IPR036852">
    <property type="entry name" value="Peptidase_S8/S53_dom_sf"/>
</dbReference>
<accession>A0A7J7LCG8</accession>
<organism evidence="1 2">
    <name type="scientific">Kingdonia uniflora</name>
    <dbReference type="NCBI Taxonomy" id="39325"/>
    <lineage>
        <taxon>Eukaryota</taxon>
        <taxon>Viridiplantae</taxon>
        <taxon>Streptophyta</taxon>
        <taxon>Embryophyta</taxon>
        <taxon>Tracheophyta</taxon>
        <taxon>Spermatophyta</taxon>
        <taxon>Magnoliopsida</taxon>
        <taxon>Ranunculales</taxon>
        <taxon>Circaeasteraceae</taxon>
        <taxon>Kingdonia</taxon>
    </lineage>
</organism>